<keyword evidence="1" id="KW-1133">Transmembrane helix</keyword>
<name>A0A9X2FA56_9BACT</name>
<reference evidence="2" key="1">
    <citation type="submission" date="2022-06" db="EMBL/GenBank/DDBJ databases">
        <title>Aeoliella straminimaris, a novel planctomycete from sediments.</title>
        <authorList>
            <person name="Vitorino I.R."/>
            <person name="Lage O.M."/>
        </authorList>
    </citation>
    <scope>NUCLEOTIDE SEQUENCE</scope>
    <source>
        <strain evidence="2">ICT_H6.2</strain>
    </source>
</reference>
<keyword evidence="1" id="KW-0472">Membrane</keyword>
<accession>A0A9X2FA56</accession>
<sequence length="122" mass="13522">MNSLRINSCPPSFAPAAGWLVAIAGVMLAVLAALPSEAAIPRGPVLEERLLLGLRVKTDADRLFIHHVVELVEDGKLPIGLVDGTYFWAREKAEEHRRLYNNPMVFFRPALRARAARLGIRI</sequence>
<evidence type="ECO:0000313" key="2">
    <source>
        <dbReference type="EMBL" id="MCO6044769.1"/>
    </source>
</evidence>
<keyword evidence="1" id="KW-0812">Transmembrane</keyword>
<evidence type="ECO:0000313" key="3">
    <source>
        <dbReference type="Proteomes" id="UP001155241"/>
    </source>
</evidence>
<proteinExistence type="predicted"/>
<keyword evidence="3" id="KW-1185">Reference proteome</keyword>
<organism evidence="2 3">
    <name type="scientific">Aeoliella straminimaris</name>
    <dbReference type="NCBI Taxonomy" id="2954799"/>
    <lineage>
        <taxon>Bacteria</taxon>
        <taxon>Pseudomonadati</taxon>
        <taxon>Planctomycetota</taxon>
        <taxon>Planctomycetia</taxon>
        <taxon>Pirellulales</taxon>
        <taxon>Lacipirellulaceae</taxon>
        <taxon>Aeoliella</taxon>
    </lineage>
</organism>
<dbReference type="EMBL" id="JAMXLR010000039">
    <property type="protein sequence ID" value="MCO6044769.1"/>
    <property type="molecule type" value="Genomic_DNA"/>
</dbReference>
<dbReference type="Proteomes" id="UP001155241">
    <property type="component" value="Unassembled WGS sequence"/>
</dbReference>
<comment type="caution">
    <text evidence="2">The sequence shown here is derived from an EMBL/GenBank/DDBJ whole genome shotgun (WGS) entry which is preliminary data.</text>
</comment>
<evidence type="ECO:0000256" key="1">
    <source>
        <dbReference type="SAM" id="Phobius"/>
    </source>
</evidence>
<dbReference type="RefSeq" id="WP_252852885.1">
    <property type="nucleotide sequence ID" value="NZ_JAMXLR010000039.1"/>
</dbReference>
<protein>
    <submittedName>
        <fullName evidence="2">Uncharacterized protein</fullName>
    </submittedName>
</protein>
<feature type="transmembrane region" description="Helical" evidence="1">
    <location>
        <begin position="12"/>
        <end position="34"/>
    </location>
</feature>
<dbReference type="AlphaFoldDB" id="A0A9X2FA56"/>
<gene>
    <name evidence="2" type="ORF">NG895_12705</name>
</gene>